<keyword evidence="4 6" id="KW-0347">Helicase</keyword>
<comment type="caution">
    <text evidence="10">The sequence shown here is derived from an EMBL/GenBank/DDBJ whole genome shotgun (WGS) entry which is preliminary data.</text>
</comment>
<evidence type="ECO:0000256" key="7">
    <source>
        <dbReference type="SAM" id="MobiDB-lite"/>
    </source>
</evidence>
<dbReference type="GO" id="GO:0016787">
    <property type="term" value="F:hydrolase activity"/>
    <property type="evidence" value="ECO:0007669"/>
    <property type="project" value="UniProtKB-KW"/>
</dbReference>
<evidence type="ECO:0000313" key="11">
    <source>
        <dbReference type="Proteomes" id="UP001212152"/>
    </source>
</evidence>
<keyword evidence="5 6" id="KW-0067">ATP-binding</keyword>
<dbReference type="InterPro" id="IPR027417">
    <property type="entry name" value="P-loop_NTPase"/>
</dbReference>
<evidence type="ECO:0000256" key="1">
    <source>
        <dbReference type="ARBA" id="ARBA00012552"/>
    </source>
</evidence>
<keyword evidence="3 6" id="KW-0378">Hydrolase</keyword>
<reference evidence="10" key="1">
    <citation type="submission" date="2020-05" db="EMBL/GenBank/DDBJ databases">
        <title>Phylogenomic resolution of chytrid fungi.</title>
        <authorList>
            <person name="Stajich J.E."/>
            <person name="Amses K."/>
            <person name="Simmons R."/>
            <person name="Seto K."/>
            <person name="Myers J."/>
            <person name="Bonds A."/>
            <person name="Quandt C.A."/>
            <person name="Barry K."/>
            <person name="Liu P."/>
            <person name="Grigoriev I."/>
            <person name="Longcore J.E."/>
            <person name="James T.Y."/>
        </authorList>
    </citation>
    <scope>NUCLEOTIDE SEQUENCE</scope>
    <source>
        <strain evidence="10">JEL0379</strain>
    </source>
</reference>
<dbReference type="Gene3D" id="3.40.50.300">
    <property type="entry name" value="P-loop containing nucleotide triphosphate hydrolases"/>
    <property type="match status" value="2"/>
</dbReference>
<dbReference type="GO" id="GO:0005524">
    <property type="term" value="F:ATP binding"/>
    <property type="evidence" value="ECO:0007669"/>
    <property type="project" value="UniProtKB-KW"/>
</dbReference>
<feature type="compositionally biased region" description="Gly residues" evidence="7">
    <location>
        <begin position="552"/>
        <end position="589"/>
    </location>
</feature>
<dbReference type="SUPFAM" id="SSF52540">
    <property type="entry name" value="P-loop containing nucleoside triphosphate hydrolases"/>
    <property type="match status" value="1"/>
</dbReference>
<evidence type="ECO:0000256" key="2">
    <source>
        <dbReference type="ARBA" id="ARBA00022741"/>
    </source>
</evidence>
<evidence type="ECO:0000256" key="5">
    <source>
        <dbReference type="ARBA" id="ARBA00022840"/>
    </source>
</evidence>
<dbReference type="Pfam" id="PF00271">
    <property type="entry name" value="Helicase_C"/>
    <property type="match status" value="1"/>
</dbReference>
<dbReference type="PROSITE" id="PS51194">
    <property type="entry name" value="HELICASE_CTER"/>
    <property type="match status" value="1"/>
</dbReference>
<evidence type="ECO:0000259" key="9">
    <source>
        <dbReference type="PROSITE" id="PS51194"/>
    </source>
</evidence>
<protein>
    <recommendedName>
        <fullName evidence="1">RNA helicase</fullName>
        <ecNumber evidence="1">3.6.4.13</ecNumber>
    </recommendedName>
</protein>
<dbReference type="Pfam" id="PF00270">
    <property type="entry name" value="DEAD"/>
    <property type="match status" value="1"/>
</dbReference>
<evidence type="ECO:0000313" key="10">
    <source>
        <dbReference type="EMBL" id="KAJ3185518.1"/>
    </source>
</evidence>
<dbReference type="EMBL" id="JADGJQ010000001">
    <property type="protein sequence ID" value="KAJ3185518.1"/>
    <property type="molecule type" value="Genomic_DNA"/>
</dbReference>
<dbReference type="FunFam" id="3.40.50.300:FF:000008">
    <property type="entry name" value="ATP-dependent RNA helicase RhlB"/>
    <property type="match status" value="1"/>
</dbReference>
<dbReference type="Proteomes" id="UP001212152">
    <property type="component" value="Unassembled WGS sequence"/>
</dbReference>
<feature type="domain" description="Helicase C-terminal" evidence="9">
    <location>
        <begin position="351"/>
        <end position="511"/>
    </location>
</feature>
<comment type="similarity">
    <text evidence="6">Belongs to the DEAD box helicase family.</text>
</comment>
<sequence>MDGWDTPANETVNESHHETAHIMSEDQAAAGWAAQGEADRAAEEQRKHKFGEHEEIVVPLPNEVKWLAQAKHWQEGVSDKDLEHELYEEARVEAGIHFENIGKVDIVVKGDNPPPFLKSFEDIPGIKDYPAVLENITKHMKFNKPTPIQSAAIPILMSGRDIMATAQTGSGKTAAYFLPMIVSMLKKGRTREAGQPYLSRTAEPRGLVIVPTRELASQVQYEARKFAYMTWIRPCAVYGGANTGALIQELRDGCDILVATPGKLMDFLDRGIVSLKHVKHLVIDEADRMFELGFDQDILRICTGFDMPQDESKRVALFSATFAKDVRAFAGQFVGDCLLVTVGRVGVVPVDIKQNILEVEEHKKRSVLLDLLFEQEAGLTLIFVNTMRGADNLDDALFAMGFPITSIHGGRTQAERESSISAFRANKMPIMVATDVAGRGLDISNIVHVINFDMPKDIDDYVHRIGRTARVGNVGLATSFFKPEDADLGPALIRVLKETKQEVPEFLKQYEEAVFDDEGNEASKDEMEVEVLTMEDLEAEIPAEYQPLGTVSAGGGEGGFGGDGGEGGDGGAWGGGGGDGDAGGFGGENGAENGADDGENNAGGW</sequence>
<feature type="compositionally biased region" description="Low complexity" evidence="7">
    <location>
        <begin position="27"/>
        <end position="36"/>
    </location>
</feature>
<evidence type="ECO:0000256" key="6">
    <source>
        <dbReference type="RuleBase" id="RU000492"/>
    </source>
</evidence>
<feature type="compositionally biased region" description="Basic and acidic residues" evidence="7">
    <location>
        <begin position="37"/>
        <end position="50"/>
    </location>
</feature>
<dbReference type="PANTHER" id="PTHR47958">
    <property type="entry name" value="ATP-DEPENDENT RNA HELICASE DBP3"/>
    <property type="match status" value="1"/>
</dbReference>
<dbReference type="InterPro" id="IPR000629">
    <property type="entry name" value="RNA-helicase_DEAD-box_CS"/>
</dbReference>
<evidence type="ECO:0000256" key="4">
    <source>
        <dbReference type="ARBA" id="ARBA00022806"/>
    </source>
</evidence>
<feature type="domain" description="Helicase ATP-binding" evidence="8">
    <location>
        <begin position="153"/>
        <end position="340"/>
    </location>
</feature>
<dbReference type="AlphaFoldDB" id="A0AAD5XRI0"/>
<feature type="region of interest" description="Disordered" evidence="7">
    <location>
        <begin position="549"/>
        <end position="605"/>
    </location>
</feature>
<feature type="region of interest" description="Disordered" evidence="7">
    <location>
        <begin position="27"/>
        <end position="50"/>
    </location>
</feature>
<evidence type="ECO:0000259" key="8">
    <source>
        <dbReference type="PROSITE" id="PS51192"/>
    </source>
</evidence>
<keyword evidence="2 6" id="KW-0547">Nucleotide-binding</keyword>
<dbReference type="SMART" id="SM00487">
    <property type="entry name" value="DEXDc"/>
    <property type="match status" value="1"/>
</dbReference>
<dbReference type="InterPro" id="IPR011545">
    <property type="entry name" value="DEAD/DEAH_box_helicase_dom"/>
</dbReference>
<gene>
    <name evidence="10" type="primary">DED1_1</name>
    <name evidence="10" type="ORF">HDU87_000141</name>
</gene>
<dbReference type="SMART" id="SM00490">
    <property type="entry name" value="HELICc"/>
    <property type="match status" value="1"/>
</dbReference>
<evidence type="ECO:0000256" key="3">
    <source>
        <dbReference type="ARBA" id="ARBA00022801"/>
    </source>
</evidence>
<accession>A0AAD5XRI0</accession>
<organism evidence="10 11">
    <name type="scientific">Geranomyces variabilis</name>
    <dbReference type="NCBI Taxonomy" id="109894"/>
    <lineage>
        <taxon>Eukaryota</taxon>
        <taxon>Fungi</taxon>
        <taxon>Fungi incertae sedis</taxon>
        <taxon>Chytridiomycota</taxon>
        <taxon>Chytridiomycota incertae sedis</taxon>
        <taxon>Chytridiomycetes</taxon>
        <taxon>Spizellomycetales</taxon>
        <taxon>Powellomycetaceae</taxon>
        <taxon>Geranomyces</taxon>
    </lineage>
</organism>
<dbReference type="GO" id="GO:0003676">
    <property type="term" value="F:nucleic acid binding"/>
    <property type="evidence" value="ECO:0007669"/>
    <property type="project" value="InterPro"/>
</dbReference>
<dbReference type="InterPro" id="IPR001650">
    <property type="entry name" value="Helicase_C-like"/>
</dbReference>
<dbReference type="PROSITE" id="PS00039">
    <property type="entry name" value="DEAD_ATP_HELICASE"/>
    <property type="match status" value="1"/>
</dbReference>
<dbReference type="InterPro" id="IPR014001">
    <property type="entry name" value="Helicase_ATP-bd"/>
</dbReference>
<proteinExistence type="inferred from homology"/>
<dbReference type="GO" id="GO:0003724">
    <property type="term" value="F:RNA helicase activity"/>
    <property type="evidence" value="ECO:0007669"/>
    <property type="project" value="UniProtKB-EC"/>
</dbReference>
<dbReference type="PROSITE" id="PS51192">
    <property type="entry name" value="HELICASE_ATP_BIND_1"/>
    <property type="match status" value="1"/>
</dbReference>
<dbReference type="EC" id="3.6.4.13" evidence="1"/>
<dbReference type="CDD" id="cd18787">
    <property type="entry name" value="SF2_C_DEAD"/>
    <property type="match status" value="1"/>
</dbReference>
<keyword evidence="11" id="KW-1185">Reference proteome</keyword>
<name>A0AAD5XRI0_9FUNG</name>